<evidence type="ECO:0000313" key="2">
    <source>
        <dbReference type="Proteomes" id="UP000800093"/>
    </source>
</evidence>
<dbReference type="AlphaFoldDB" id="A0A9P4N0P5"/>
<accession>A0A9P4N0P5</accession>
<organism evidence="1 2">
    <name type="scientific">Lojkania enalia</name>
    <dbReference type="NCBI Taxonomy" id="147567"/>
    <lineage>
        <taxon>Eukaryota</taxon>
        <taxon>Fungi</taxon>
        <taxon>Dikarya</taxon>
        <taxon>Ascomycota</taxon>
        <taxon>Pezizomycotina</taxon>
        <taxon>Dothideomycetes</taxon>
        <taxon>Pleosporomycetidae</taxon>
        <taxon>Pleosporales</taxon>
        <taxon>Pleosporales incertae sedis</taxon>
        <taxon>Lojkania</taxon>
    </lineage>
</organism>
<dbReference type="EMBL" id="ML986610">
    <property type="protein sequence ID" value="KAF2265155.1"/>
    <property type="molecule type" value="Genomic_DNA"/>
</dbReference>
<keyword evidence="2" id="KW-1185">Reference proteome</keyword>
<sequence length="179" mass="19639">MKLLAAISEAGFWRLDTQQLPSSRGCRKRVGCTGVVFVVQYIIGLPETLRPEEAHDATSKGKITTDWPGASFARTWRHHLRLRLSQAACLKMAAVWPAASSPPSSSILSPGVCLALVLARLYMQHFGRRQLGLTARQSPWHVRPGRAFRSGPIACCTYGAVHGRAADNLDSHTTYIPFS</sequence>
<dbReference type="Proteomes" id="UP000800093">
    <property type="component" value="Unassembled WGS sequence"/>
</dbReference>
<name>A0A9P4N0P5_9PLEO</name>
<comment type="caution">
    <text evidence="1">The sequence shown here is derived from an EMBL/GenBank/DDBJ whole genome shotgun (WGS) entry which is preliminary data.</text>
</comment>
<proteinExistence type="predicted"/>
<reference evidence="2" key="1">
    <citation type="journal article" date="2020" name="Stud. Mycol.">
        <title>101 Dothideomycetes genomes: A test case for predicting lifestyles and emergence of pathogens.</title>
        <authorList>
            <person name="Haridas S."/>
            <person name="Albert R."/>
            <person name="Binder M."/>
            <person name="Bloem J."/>
            <person name="LaButti K."/>
            <person name="Salamov A."/>
            <person name="Andreopoulos B."/>
            <person name="Baker S."/>
            <person name="Barry K."/>
            <person name="Bills G."/>
            <person name="Bluhm B."/>
            <person name="Cannon C."/>
            <person name="Castanera R."/>
            <person name="Culley D."/>
            <person name="Daum C."/>
            <person name="Ezra D."/>
            <person name="Gonzalez J."/>
            <person name="Henrissat B."/>
            <person name="Kuo A."/>
            <person name="Liang C."/>
            <person name="Lipzen A."/>
            <person name="Lutzoni F."/>
            <person name="Magnuson J."/>
            <person name="Mondo S."/>
            <person name="Nolan M."/>
            <person name="Ohm R."/>
            <person name="Pangilinan J."/>
            <person name="Park H.-J."/>
            <person name="Ramirez L."/>
            <person name="Alfaro M."/>
            <person name="Sun H."/>
            <person name="Tritt A."/>
            <person name="Yoshinaga Y."/>
            <person name="Zwiers L.-H."/>
            <person name="Turgeon B."/>
            <person name="Goodwin S."/>
            <person name="Spatafora J."/>
            <person name="Crous P."/>
            <person name="Grigoriev I."/>
        </authorList>
    </citation>
    <scope>NUCLEOTIDE SEQUENCE [LARGE SCALE GENOMIC DNA]</scope>
    <source>
        <strain evidence="2">CBS 304.66</strain>
    </source>
</reference>
<protein>
    <submittedName>
        <fullName evidence="1">Uncharacterized protein</fullName>
    </submittedName>
</protein>
<evidence type="ECO:0000313" key="1">
    <source>
        <dbReference type="EMBL" id="KAF2265155.1"/>
    </source>
</evidence>
<gene>
    <name evidence="1" type="ORF">CC78DRAFT_579561</name>
</gene>